<proteinExistence type="inferred from homology"/>
<dbReference type="SUPFAM" id="SSF51735">
    <property type="entry name" value="NAD(P)-binding Rossmann-fold domains"/>
    <property type="match status" value="1"/>
</dbReference>
<evidence type="ECO:0000256" key="2">
    <source>
        <dbReference type="ARBA" id="ARBA00023002"/>
    </source>
</evidence>
<evidence type="ECO:0000313" key="5">
    <source>
        <dbReference type="Proteomes" id="UP001500908"/>
    </source>
</evidence>
<evidence type="ECO:0000256" key="3">
    <source>
        <dbReference type="RuleBase" id="RU000363"/>
    </source>
</evidence>
<protein>
    <submittedName>
        <fullName evidence="4">SDR family oxidoreductase</fullName>
    </submittedName>
</protein>
<reference evidence="5" key="1">
    <citation type="journal article" date="2019" name="Int. J. Syst. Evol. Microbiol.">
        <title>The Global Catalogue of Microorganisms (GCM) 10K type strain sequencing project: providing services to taxonomists for standard genome sequencing and annotation.</title>
        <authorList>
            <consortium name="The Broad Institute Genomics Platform"/>
            <consortium name="The Broad Institute Genome Sequencing Center for Infectious Disease"/>
            <person name="Wu L."/>
            <person name="Ma J."/>
        </authorList>
    </citation>
    <scope>NUCLEOTIDE SEQUENCE [LARGE SCALE GENOMIC DNA]</scope>
    <source>
        <strain evidence="5">JCM 17137</strain>
    </source>
</reference>
<dbReference type="Proteomes" id="UP001500908">
    <property type="component" value="Unassembled WGS sequence"/>
</dbReference>
<dbReference type="Pfam" id="PF00106">
    <property type="entry name" value="adh_short"/>
    <property type="match status" value="1"/>
</dbReference>
<dbReference type="Gene3D" id="3.40.50.720">
    <property type="entry name" value="NAD(P)-binding Rossmann-like Domain"/>
    <property type="match status" value="1"/>
</dbReference>
<dbReference type="EMBL" id="BAABDD010000006">
    <property type="protein sequence ID" value="GAA3736987.1"/>
    <property type="molecule type" value="Genomic_DNA"/>
</dbReference>
<keyword evidence="5" id="KW-1185">Reference proteome</keyword>
<evidence type="ECO:0000313" key="4">
    <source>
        <dbReference type="EMBL" id="GAA3736987.1"/>
    </source>
</evidence>
<comment type="similarity">
    <text evidence="1 3">Belongs to the short-chain dehydrogenases/reductases (SDR) family.</text>
</comment>
<dbReference type="PRINTS" id="PR00081">
    <property type="entry name" value="GDHRDH"/>
</dbReference>
<dbReference type="PANTHER" id="PTHR24320:SF148">
    <property type="entry name" value="NAD(P)-BINDING ROSSMANN-FOLD SUPERFAMILY PROTEIN"/>
    <property type="match status" value="1"/>
</dbReference>
<evidence type="ECO:0000256" key="1">
    <source>
        <dbReference type="ARBA" id="ARBA00006484"/>
    </source>
</evidence>
<dbReference type="RefSeq" id="WP_344969115.1">
    <property type="nucleotide sequence ID" value="NZ_BAABDD010000006.1"/>
</dbReference>
<gene>
    <name evidence="4" type="ORF">GCM10022402_16280</name>
</gene>
<organism evidence="4 5">
    <name type="scientific">Salinactinospora qingdaonensis</name>
    <dbReference type="NCBI Taxonomy" id="702744"/>
    <lineage>
        <taxon>Bacteria</taxon>
        <taxon>Bacillati</taxon>
        <taxon>Actinomycetota</taxon>
        <taxon>Actinomycetes</taxon>
        <taxon>Streptosporangiales</taxon>
        <taxon>Nocardiopsidaceae</taxon>
        <taxon>Salinactinospora</taxon>
    </lineage>
</organism>
<keyword evidence="2" id="KW-0560">Oxidoreductase</keyword>
<dbReference type="PRINTS" id="PR00080">
    <property type="entry name" value="SDRFAMILY"/>
</dbReference>
<dbReference type="InterPro" id="IPR036291">
    <property type="entry name" value="NAD(P)-bd_dom_sf"/>
</dbReference>
<dbReference type="PANTHER" id="PTHR24320">
    <property type="entry name" value="RETINOL DEHYDROGENASE"/>
    <property type="match status" value="1"/>
</dbReference>
<dbReference type="InterPro" id="IPR002347">
    <property type="entry name" value="SDR_fam"/>
</dbReference>
<name>A0ABP7FDA9_9ACTN</name>
<accession>A0ABP7FDA9</accession>
<comment type="caution">
    <text evidence="4">The sequence shown here is derived from an EMBL/GenBank/DDBJ whole genome shotgun (WGS) entry which is preliminary data.</text>
</comment>
<sequence>MSGANPSAPAAPALVTGATSGLGRSMAHALAERGWSVLIHGRDRQRCEETVAEVRAAGGSAFPCLADLASLEQVTGLGRQVADEYPSLGLLVNNAGVGAGSRQQHREVSHDGHELRLAVNYLAPVLLTRLLRPALRAAGTGQVLNIGSAGQSPLDLDDPQFTRGYNGMEAYTRSKWALAAFTFTAAHEYADDPIRVNCSHPATFMDTTMVVEAGIAPWSSVSQGTAAVLYAVDEGRAGATGEFFNGQQRAQAHPSTYDPALRRRLVRLTDDLLAPVTG</sequence>